<dbReference type="Proteomes" id="UP000001555">
    <property type="component" value="Unassembled WGS sequence"/>
</dbReference>
<dbReference type="EnsemblMetazoa" id="ISCW002077-RA">
    <property type="protein sequence ID" value="ISCW002077-PA"/>
    <property type="gene ID" value="ISCW002077"/>
</dbReference>
<reference evidence="2" key="1">
    <citation type="submission" date="2008-03" db="EMBL/GenBank/DDBJ databases">
        <title>Annotation of Ixodes scapularis.</title>
        <authorList>
            <consortium name="Ixodes scapularis Genome Project Consortium"/>
            <person name="Caler E."/>
            <person name="Hannick L.I."/>
            <person name="Bidwell S."/>
            <person name="Joardar V."/>
            <person name="Thiagarajan M."/>
            <person name="Amedeo P."/>
            <person name="Galinsky K.J."/>
            <person name="Schobel S."/>
            <person name="Inman J."/>
            <person name="Hostetler J."/>
            <person name="Miller J."/>
            <person name="Hammond M."/>
            <person name="Megy K."/>
            <person name="Lawson D."/>
            <person name="Kodira C."/>
            <person name="Sutton G."/>
            <person name="Meyer J."/>
            <person name="Hill C.A."/>
            <person name="Birren B."/>
            <person name="Nene V."/>
            <person name="Collins F."/>
            <person name="Alarcon-Chaidez F."/>
            <person name="Wikel S."/>
            <person name="Strausberg R."/>
        </authorList>
    </citation>
    <scope>NUCLEOTIDE SEQUENCE [LARGE SCALE GENOMIC DNA]</scope>
    <source>
        <strain evidence="2">Wikel</strain>
    </source>
</reference>
<proteinExistence type="predicted"/>
<evidence type="ECO:0000313" key="1">
    <source>
        <dbReference type="EnsemblMetazoa" id="ISCW002077-PA"/>
    </source>
</evidence>
<protein>
    <submittedName>
        <fullName evidence="1">Uncharacterized protein</fullName>
    </submittedName>
</protein>
<dbReference type="EMBL" id="ABJB010113913">
    <property type="status" value="NOT_ANNOTATED_CDS"/>
    <property type="molecule type" value="Genomic_DNA"/>
</dbReference>
<keyword evidence="2" id="KW-1185">Reference proteome</keyword>
<dbReference type="VEuPathDB" id="VectorBase:ISCW002077"/>
<dbReference type="AlphaFoldDB" id="A0A1S4KND8"/>
<dbReference type="Gene3D" id="2.30.38.10">
    <property type="entry name" value="Luciferase, Domain 3"/>
    <property type="match status" value="1"/>
</dbReference>
<dbReference type="PANTHER" id="PTHR24096">
    <property type="entry name" value="LONG-CHAIN-FATTY-ACID--COA LIGASE"/>
    <property type="match status" value="1"/>
</dbReference>
<dbReference type="SUPFAM" id="SSF56801">
    <property type="entry name" value="Acetyl-CoA synthetase-like"/>
    <property type="match status" value="1"/>
</dbReference>
<sequence length="64" mass="6967">IVDTTSGKTLGPNEQGEALVRSPSAMKGYYKNPDATSRTITLNGWVRTGTCHPMICQWSAQKVL</sequence>
<name>A0A1S4KND8_IXOSC</name>
<dbReference type="PANTHER" id="PTHR24096:SF422">
    <property type="entry name" value="BCDNA.GH02901"/>
    <property type="match status" value="1"/>
</dbReference>
<organism evidence="1 2">
    <name type="scientific">Ixodes scapularis</name>
    <name type="common">Black-legged tick</name>
    <name type="synonym">Deer tick</name>
    <dbReference type="NCBI Taxonomy" id="6945"/>
    <lineage>
        <taxon>Eukaryota</taxon>
        <taxon>Metazoa</taxon>
        <taxon>Ecdysozoa</taxon>
        <taxon>Arthropoda</taxon>
        <taxon>Chelicerata</taxon>
        <taxon>Arachnida</taxon>
        <taxon>Acari</taxon>
        <taxon>Parasitiformes</taxon>
        <taxon>Ixodida</taxon>
        <taxon>Ixodoidea</taxon>
        <taxon>Ixodidae</taxon>
        <taxon>Ixodinae</taxon>
        <taxon>Ixodes</taxon>
    </lineage>
</organism>
<dbReference type="InParanoid" id="A0A1S4KND8"/>
<accession>A0A1S4KND8</accession>
<evidence type="ECO:0000313" key="2">
    <source>
        <dbReference type="Proteomes" id="UP000001555"/>
    </source>
</evidence>
<reference evidence="1" key="2">
    <citation type="submission" date="2020-05" db="UniProtKB">
        <authorList>
            <consortium name="EnsemblMetazoa"/>
        </authorList>
    </citation>
    <scope>IDENTIFICATION</scope>
    <source>
        <strain evidence="1">wikel</strain>
    </source>
</reference>